<keyword evidence="6" id="KW-0479">Metal-binding</keyword>
<evidence type="ECO:0000313" key="10">
    <source>
        <dbReference type="Proteomes" id="UP000261500"/>
    </source>
</evidence>
<dbReference type="InterPro" id="IPR000571">
    <property type="entry name" value="Znf_CCCH"/>
</dbReference>
<evidence type="ECO:0000256" key="1">
    <source>
        <dbReference type="ARBA" id="ARBA00007913"/>
    </source>
</evidence>
<dbReference type="SMART" id="SM00382">
    <property type="entry name" value="AAA"/>
    <property type="match status" value="2"/>
</dbReference>
<dbReference type="Gene3D" id="3.40.50.300">
    <property type="entry name" value="P-loop containing nucleotide triphosphate hydrolases"/>
    <property type="match status" value="4"/>
</dbReference>
<evidence type="ECO:0000259" key="8">
    <source>
        <dbReference type="PROSITE" id="PS50103"/>
    </source>
</evidence>
<evidence type="ECO:0000256" key="6">
    <source>
        <dbReference type="PROSITE-ProRule" id="PRU00723"/>
    </source>
</evidence>
<keyword evidence="4" id="KW-0347">Helicase</keyword>
<dbReference type="GO" id="GO:0004540">
    <property type="term" value="F:RNA nuclease activity"/>
    <property type="evidence" value="ECO:0007669"/>
    <property type="project" value="InterPro"/>
</dbReference>
<dbReference type="InterPro" id="IPR001900">
    <property type="entry name" value="RNase_II/R"/>
</dbReference>
<dbReference type="Ensembl" id="ENSPLAT00000002905.1">
    <property type="protein sequence ID" value="ENSPLAP00000008427.1"/>
    <property type="gene ID" value="ENSPLAG00000011020.1"/>
</dbReference>
<keyword evidence="6" id="KW-0862">Zinc</keyword>
<evidence type="ECO:0000256" key="5">
    <source>
        <dbReference type="ARBA" id="ARBA00022840"/>
    </source>
</evidence>
<dbReference type="InterPro" id="IPR012340">
    <property type="entry name" value="NA-bd_OB-fold"/>
</dbReference>
<dbReference type="SMART" id="SM00955">
    <property type="entry name" value="RNB"/>
    <property type="match status" value="1"/>
</dbReference>
<evidence type="ECO:0000256" key="3">
    <source>
        <dbReference type="ARBA" id="ARBA00022801"/>
    </source>
</evidence>
<dbReference type="SUPFAM" id="SSF52540">
    <property type="entry name" value="P-loop containing nucleoside triphosphate hydrolases"/>
    <property type="match status" value="2"/>
</dbReference>
<dbReference type="GO" id="GO:0016787">
    <property type="term" value="F:hydrolase activity"/>
    <property type="evidence" value="ECO:0007669"/>
    <property type="project" value="UniProtKB-KW"/>
</dbReference>
<dbReference type="InterPro" id="IPR050534">
    <property type="entry name" value="Coronavir_polyprotein_1ab"/>
</dbReference>
<feature type="compositionally biased region" description="Polar residues" evidence="7">
    <location>
        <begin position="1894"/>
        <end position="1903"/>
    </location>
</feature>
<dbReference type="Pfam" id="PF00773">
    <property type="entry name" value="RNB"/>
    <property type="match status" value="1"/>
</dbReference>
<dbReference type="Pfam" id="PF25049">
    <property type="entry name" value="OB_HELZ2"/>
    <property type="match status" value="1"/>
</dbReference>
<dbReference type="Pfam" id="PF13087">
    <property type="entry name" value="AAA_12"/>
    <property type="match status" value="2"/>
</dbReference>
<comment type="similarity">
    <text evidence="1">Belongs to the DNA2/NAM7 helicase family.</text>
</comment>
<feature type="region of interest" description="Disordered" evidence="7">
    <location>
        <begin position="1884"/>
        <end position="1903"/>
    </location>
</feature>
<accession>A0A3B3U6Y3</accession>
<dbReference type="Proteomes" id="UP000261500">
    <property type="component" value="Unplaced"/>
</dbReference>
<dbReference type="GO" id="GO:0003723">
    <property type="term" value="F:RNA binding"/>
    <property type="evidence" value="ECO:0007669"/>
    <property type="project" value="InterPro"/>
</dbReference>
<keyword evidence="5" id="KW-0067">ATP-binding</keyword>
<evidence type="ECO:0000256" key="2">
    <source>
        <dbReference type="ARBA" id="ARBA00022741"/>
    </source>
</evidence>
<dbReference type="InterPro" id="IPR041677">
    <property type="entry name" value="DNA2/NAM7_AAA_11"/>
</dbReference>
<sequence length="2590" mass="296552">MLSSLQSTYDLALACGRCCVQENQITFTLRPGQHRCEQQVLLCRAKGGGAWRPVSKRPAFPNPKRYEVCWHFKEGHGCTVHKNRCSYARSDEEAAVWTFEKQHGIDHQQLCKTAEQAAQSILQNFSGKFIEFCKDCFLERPTKLSPKRWNETCSADAAHRWEPVLVHHLSDGGAKHTLSQVRPPPPHRHFTFCSHVRQGKPCWHPAGHCQKAQSEVEMAVWTVERSGLSVRPQLLQLSRQRHPQAEQVSVFCKVCLLLLSSPESFYKHCCSLEHAQLLAQDTTTRWRQRQPPHNAGSKSVFCLHCRPKTCEYGSKCPKAHCEEELQEWIMRSAEEEEIRCSIETQGLMCYNQQLLDDYRNSSNEVYVVMSKVVCVQNVLNLLNQKLFCVFLQRQLLHVALLKQEPGASFSLTDNSSEPCIYSAGERFLSNNMTYAITVSFTSTHPGLYEQWLVLDFGIRPVLLKKLKVRVGQQLMDDTKEQVFNNGVILQSAERWNRGNRVIIPCSYRTEKQEELMKAYKPPQLTLLYKPSCYSQAALTAENYKTKMHEFLYNEERAEDQVVSRLNVCGQITTITRLSDPKFGMEFARQGELFCSVSIPHKLTMDSAEGLVLKRNVQSALIAPVDSLHPKSKVYEAKVLNLRTNENQIHLQLSKQCCSDLSLKDNQSYQMEVQFQLDRLSFCTMHKAVDLLPDTTRVLPDLKHCGVPVSDVTYENLNSKQQSALGFITGNHDGGKFTAPLLIYGPFGTGKTFTIATAAIELCRHPQNKILICTHTNSSADLYIREHFHPAISKNNKLRPIRIKAKSEKALFATDEITLKYCFLSEDRKSFLPPNKDVLEDHNVVVTTTTMAGLFHDLKLAEGLFTHILIDEASQMLECEALLALSLAGPNTRVILAGDHMQMGPQLFSVDDHRRSDCTLLTRLFHYYQGQKCDAAQSSRIIFSQNYRSTKEIVEFVSTHFYVGKGDVIEASGDVPAPPNDHALRFHHVRGECVLDIVTMSWYNKQESFKVTEVVEDIVNNWPTNWGPKDLKSICVLSEGSQVKLFKVILITKFRAVILTAVQTRDSLKESNPSGLPLFNDARVLNTALTRAQSQVTVVGDAAALCCFGKCSRFWQSFIIHCFSNNSVEPKHYTEGFFEQDVGETVRFQKLEDTDEKTMSDSILQELRDKYEQMKTEYSSDEESLESEDFTHQKFGKSFKVSSEQELIELCEKQPELFKKGKFVKESYNRGHVVTFHKPTLRIHVQGRSNMGRAFTGDEVVVQTARGGQPARVLGIVKEKESAREFVCFLEEEDHSKRPAATGNKFEISGYWTIIRSHHIREVRDKAFVVQVIGWKERCLYPLGKVTDILPTSGPLNDRLWLLKEEFEVKDTNLDTYEGLPNKDKDSEKRQDETETITFTVDPLGAKDLDDAISIRDTGDHYELGVHIADVASYVSPGDELDKHAEERGSTHYPGGEPIHMFPGNLSTGQFSLLPHQDRRAVSLMLKVEKETHKIFEDPKFQLSMIRSKRQFTYEEAEDIITQRYRDPPAFSTEEDGVTVAYHFAKVQRKLRLGREWAYYQGDDDSSPGKRKAHQMIEEISLLFNNYTAKYLCESKARYHTPLRCQSSPDPEKLETFKEKCGALIQLSFSVNHDEMTVPNSEPSTERFPILETVWNDIQSALRENDTDKLVDLVGADDFYPLLQPVIYELQRCRSKAYLIRSKSSEAAEVGHHSLKLNPYTQASSPIRRYMDLILQRLLHSFICNDALQYTRTKITDLCHQFDPNSKKVRQFEQKAQQVFYAVSTQQQSAPKLAFVVSADPDEESFKVFFPFNRNIFRLPLSVMFSELQLEDQPTYDSDKKYIMLKWKRRIYAADERVIHQELIKMSGLQTENLDQSLLMDTRPLEPETEDSLSPGGTMQVQMTSEGSRGCHMPVIQLVQIKPMFEICVQHVHNPISCYTQSAQEPAKPFYKDTKQYMEIWKPICEMESAVNAVEESDSIIIENLEVKFTQWLEDTMTGKFFLHQKWITDWVIECDLGKCLLCIRKRGLKLPLPLEHSAPVDPKEFTWVAHGFTTKVDSRKTGSEVDFHVSHLPMKRVPECVFKRNTLFTAEIIPKLLPDIRKEAAVLNLETACDLVKRIALGHKIPKKVLIMLLWRLMPSSVLKHQIARKKLPAKLPELNDSQLQAVAAALNNRFTLIQGPPGTGKTVVGVNIVYWFFEMNSKNPRISEDRRDKDKKEVILYCGPSNKSVDVVAEYLMRFKNSLRILRVYGQQVENVEYPYPNSDLQFSQRSLRQDKSITLHHRIREPQNHFSEKIKQFDERIRYRRILKEARILELKRHDIILCTCTQSSTPILSSTVSARQILIDESAMATEPQTLIPLVCNNPEQVVLIGDHKQLQPIVKNQSVKKLGMTRSLFERYYTRLHKNTAVMLDTQYRMHEGICEFPSKQFYESKLKTGEEQPSSLLRVNGKTMPIVFGHVEGKTIRLVVKTAKGNNKSKVNHSEKEKVVRNIFCSDTRTKTMDERSIVVLSPYNAQVAEIREELTKMKLGGITVTTITKSQGKSFSRTRSRVSFTKHCLASTSRVYMAWFVDHTWSTRCRGFDTLLMLLL</sequence>
<keyword evidence="10" id="KW-1185">Reference proteome</keyword>
<dbReference type="InterPro" id="IPR056787">
    <property type="entry name" value="OB_HELZ2"/>
</dbReference>
<dbReference type="GO" id="GO:0005524">
    <property type="term" value="F:ATP binding"/>
    <property type="evidence" value="ECO:0007669"/>
    <property type="project" value="UniProtKB-KW"/>
</dbReference>
<name>A0A3B3U6Y3_9TELE</name>
<feature type="zinc finger region" description="C3H1-type" evidence="6">
    <location>
        <begin position="296"/>
        <end position="323"/>
    </location>
</feature>
<dbReference type="GO" id="GO:0043139">
    <property type="term" value="F:5'-3' DNA helicase activity"/>
    <property type="evidence" value="ECO:0007669"/>
    <property type="project" value="TreeGrafter"/>
</dbReference>
<evidence type="ECO:0000256" key="4">
    <source>
        <dbReference type="ARBA" id="ARBA00022806"/>
    </source>
</evidence>
<dbReference type="FunFam" id="3.40.50.300:FF:001373">
    <property type="entry name" value="Helicase with zinc finger domain 2"/>
    <property type="match status" value="1"/>
</dbReference>
<dbReference type="PANTHER" id="PTHR43788">
    <property type="entry name" value="DNA2/NAM7 HELICASE FAMILY MEMBER"/>
    <property type="match status" value="1"/>
</dbReference>
<dbReference type="SUPFAM" id="SSF50249">
    <property type="entry name" value="Nucleic acid-binding proteins"/>
    <property type="match status" value="2"/>
</dbReference>
<protein>
    <submittedName>
        <fullName evidence="9">Helicase with zinc finger domain 2-like</fullName>
    </submittedName>
</protein>
<evidence type="ECO:0000256" key="7">
    <source>
        <dbReference type="SAM" id="MobiDB-lite"/>
    </source>
</evidence>
<keyword evidence="6" id="KW-0863">Zinc-finger</keyword>
<evidence type="ECO:0000313" key="9">
    <source>
        <dbReference type="Ensembl" id="ENSPLAP00000008427.1"/>
    </source>
</evidence>
<proteinExistence type="inferred from homology"/>
<dbReference type="PROSITE" id="PS50103">
    <property type="entry name" value="ZF_C3H1"/>
    <property type="match status" value="1"/>
</dbReference>
<dbReference type="GO" id="GO:0008270">
    <property type="term" value="F:zinc ion binding"/>
    <property type="evidence" value="ECO:0007669"/>
    <property type="project" value="UniProtKB-KW"/>
</dbReference>
<feature type="domain" description="C3H1-type" evidence="8">
    <location>
        <begin position="296"/>
        <end position="323"/>
    </location>
</feature>
<dbReference type="InterPro" id="IPR047187">
    <property type="entry name" value="SF1_C_Upf1"/>
</dbReference>
<dbReference type="STRING" id="48699.ENSPLAP00000008427"/>
<reference evidence="9" key="1">
    <citation type="submission" date="2025-08" db="UniProtKB">
        <authorList>
            <consortium name="Ensembl"/>
        </authorList>
    </citation>
    <scope>IDENTIFICATION</scope>
</reference>
<dbReference type="GeneTree" id="ENSGT00940000166655"/>
<dbReference type="InterPro" id="IPR027417">
    <property type="entry name" value="P-loop_NTPase"/>
</dbReference>
<dbReference type="InterPro" id="IPR003593">
    <property type="entry name" value="AAA+_ATPase"/>
</dbReference>
<dbReference type="CDD" id="cd18808">
    <property type="entry name" value="SF1_C_Upf1"/>
    <property type="match status" value="1"/>
</dbReference>
<dbReference type="InterPro" id="IPR041679">
    <property type="entry name" value="DNA2/NAM7-like_C"/>
</dbReference>
<organism evidence="9 10">
    <name type="scientific">Poecilia latipinna</name>
    <name type="common">sailfin molly</name>
    <dbReference type="NCBI Taxonomy" id="48699"/>
    <lineage>
        <taxon>Eukaryota</taxon>
        <taxon>Metazoa</taxon>
        <taxon>Chordata</taxon>
        <taxon>Craniata</taxon>
        <taxon>Vertebrata</taxon>
        <taxon>Euteleostomi</taxon>
        <taxon>Actinopterygii</taxon>
        <taxon>Neopterygii</taxon>
        <taxon>Teleostei</taxon>
        <taxon>Neoteleostei</taxon>
        <taxon>Acanthomorphata</taxon>
        <taxon>Ovalentaria</taxon>
        <taxon>Atherinomorphae</taxon>
        <taxon>Cyprinodontiformes</taxon>
        <taxon>Poeciliidae</taxon>
        <taxon>Poeciliinae</taxon>
        <taxon>Poecilia</taxon>
    </lineage>
</organism>
<keyword evidence="2" id="KW-0547">Nucleotide-binding</keyword>
<dbReference type="PANTHER" id="PTHR43788:SF9">
    <property type="entry name" value="HELICASE WITH ZINC FINGER DOMAIN 2"/>
    <property type="match status" value="1"/>
</dbReference>
<dbReference type="Pfam" id="PF13086">
    <property type="entry name" value="AAA_11"/>
    <property type="match status" value="4"/>
</dbReference>
<keyword evidence="3" id="KW-0378">Hydrolase</keyword>
<reference evidence="9" key="2">
    <citation type="submission" date="2025-09" db="UniProtKB">
        <authorList>
            <consortium name="Ensembl"/>
        </authorList>
    </citation>
    <scope>IDENTIFICATION</scope>
</reference>